<evidence type="ECO:0000256" key="4">
    <source>
        <dbReference type="ARBA" id="ARBA00022679"/>
    </source>
</evidence>
<keyword evidence="5 8" id="KW-0812">Transmembrane</keyword>
<dbReference type="InterPro" id="IPR050297">
    <property type="entry name" value="LipidA_mod_glycosyltrf_83"/>
</dbReference>
<dbReference type="PANTHER" id="PTHR33908:SF3">
    <property type="entry name" value="UNDECAPRENYL PHOSPHATE-ALPHA-4-AMINO-4-DEOXY-L-ARABINOSE ARABINOSYL TRANSFERASE"/>
    <property type="match status" value="1"/>
</dbReference>
<feature type="transmembrane region" description="Helical" evidence="8">
    <location>
        <begin position="101"/>
        <end position="122"/>
    </location>
</feature>
<dbReference type="AlphaFoldDB" id="A0A517S7U9"/>
<dbReference type="RefSeq" id="WP_197453736.1">
    <property type="nucleotide sequence ID" value="NZ_CP036271.1"/>
</dbReference>
<keyword evidence="10" id="KW-1185">Reference proteome</keyword>
<protein>
    <submittedName>
        <fullName evidence="9">Uncharacterized protein</fullName>
    </submittedName>
</protein>
<evidence type="ECO:0000256" key="6">
    <source>
        <dbReference type="ARBA" id="ARBA00022989"/>
    </source>
</evidence>
<reference evidence="9 10" key="1">
    <citation type="submission" date="2019-02" db="EMBL/GenBank/DDBJ databases">
        <title>Deep-cultivation of Planctomycetes and their phenomic and genomic characterization uncovers novel biology.</title>
        <authorList>
            <person name="Wiegand S."/>
            <person name="Jogler M."/>
            <person name="Boedeker C."/>
            <person name="Pinto D."/>
            <person name="Vollmers J."/>
            <person name="Rivas-Marin E."/>
            <person name="Kohn T."/>
            <person name="Peeters S.H."/>
            <person name="Heuer A."/>
            <person name="Rast P."/>
            <person name="Oberbeckmann S."/>
            <person name="Bunk B."/>
            <person name="Jeske O."/>
            <person name="Meyerdierks A."/>
            <person name="Storesund J.E."/>
            <person name="Kallscheuer N."/>
            <person name="Luecker S."/>
            <person name="Lage O.M."/>
            <person name="Pohl T."/>
            <person name="Merkel B.J."/>
            <person name="Hornburger P."/>
            <person name="Mueller R.-W."/>
            <person name="Bruemmer F."/>
            <person name="Labrenz M."/>
            <person name="Spormann A.M."/>
            <person name="Op den Camp H."/>
            <person name="Overmann J."/>
            <person name="Amann R."/>
            <person name="Jetten M.S.M."/>
            <person name="Mascher T."/>
            <person name="Medema M.H."/>
            <person name="Devos D.P."/>
            <person name="Kaster A.-K."/>
            <person name="Ovreas L."/>
            <person name="Rohde M."/>
            <person name="Galperin M.Y."/>
            <person name="Jogler C."/>
        </authorList>
    </citation>
    <scope>NUCLEOTIDE SEQUENCE [LARGE SCALE GENOMIC DNA]</scope>
    <source>
        <strain evidence="9 10">Pan44</strain>
    </source>
</reference>
<feature type="transmembrane region" description="Helical" evidence="8">
    <location>
        <begin position="164"/>
        <end position="197"/>
    </location>
</feature>
<feature type="transmembrane region" description="Helical" evidence="8">
    <location>
        <begin position="292"/>
        <end position="314"/>
    </location>
</feature>
<keyword evidence="4" id="KW-0808">Transferase</keyword>
<evidence type="ECO:0000256" key="1">
    <source>
        <dbReference type="ARBA" id="ARBA00004651"/>
    </source>
</evidence>
<feature type="transmembrane region" description="Helical" evidence="8">
    <location>
        <begin position="326"/>
        <end position="353"/>
    </location>
</feature>
<evidence type="ECO:0000256" key="2">
    <source>
        <dbReference type="ARBA" id="ARBA00022475"/>
    </source>
</evidence>
<feature type="transmembrane region" description="Helical" evidence="8">
    <location>
        <begin position="250"/>
        <end position="271"/>
    </location>
</feature>
<organism evidence="9 10">
    <name type="scientific">Caulifigura coniformis</name>
    <dbReference type="NCBI Taxonomy" id="2527983"/>
    <lineage>
        <taxon>Bacteria</taxon>
        <taxon>Pseudomonadati</taxon>
        <taxon>Planctomycetota</taxon>
        <taxon>Planctomycetia</taxon>
        <taxon>Planctomycetales</taxon>
        <taxon>Planctomycetaceae</taxon>
        <taxon>Caulifigura</taxon>
    </lineage>
</organism>
<evidence type="ECO:0000313" key="10">
    <source>
        <dbReference type="Proteomes" id="UP000315700"/>
    </source>
</evidence>
<evidence type="ECO:0000256" key="3">
    <source>
        <dbReference type="ARBA" id="ARBA00022676"/>
    </source>
</evidence>
<keyword evidence="3" id="KW-0328">Glycosyltransferase</keyword>
<dbReference type="GO" id="GO:0010041">
    <property type="term" value="P:response to iron(III) ion"/>
    <property type="evidence" value="ECO:0007669"/>
    <property type="project" value="TreeGrafter"/>
</dbReference>
<comment type="subcellular location">
    <subcellularLocation>
        <location evidence="1">Cell membrane</location>
        <topology evidence="1">Multi-pass membrane protein</topology>
    </subcellularLocation>
</comment>
<dbReference type="GO" id="GO:0016763">
    <property type="term" value="F:pentosyltransferase activity"/>
    <property type="evidence" value="ECO:0007669"/>
    <property type="project" value="TreeGrafter"/>
</dbReference>
<evidence type="ECO:0000256" key="5">
    <source>
        <dbReference type="ARBA" id="ARBA00022692"/>
    </source>
</evidence>
<dbReference type="KEGG" id="ccos:Pan44_02040"/>
<feature type="transmembrane region" description="Helical" evidence="8">
    <location>
        <begin position="209"/>
        <end position="230"/>
    </location>
</feature>
<evidence type="ECO:0000256" key="7">
    <source>
        <dbReference type="ARBA" id="ARBA00023136"/>
    </source>
</evidence>
<dbReference type="GO" id="GO:0009103">
    <property type="term" value="P:lipopolysaccharide biosynthetic process"/>
    <property type="evidence" value="ECO:0007669"/>
    <property type="project" value="UniProtKB-ARBA"/>
</dbReference>
<proteinExistence type="predicted"/>
<gene>
    <name evidence="9" type="ORF">Pan44_02040</name>
</gene>
<dbReference type="EMBL" id="CP036271">
    <property type="protein sequence ID" value="QDT52195.1"/>
    <property type="molecule type" value="Genomic_DNA"/>
</dbReference>
<evidence type="ECO:0000256" key="8">
    <source>
        <dbReference type="SAM" id="Phobius"/>
    </source>
</evidence>
<dbReference type="InParanoid" id="A0A517S7U9"/>
<keyword evidence="7 8" id="KW-0472">Membrane</keyword>
<dbReference type="Proteomes" id="UP000315700">
    <property type="component" value="Chromosome"/>
</dbReference>
<accession>A0A517S7U9</accession>
<keyword evidence="6 8" id="KW-1133">Transmembrane helix</keyword>
<evidence type="ECO:0000313" key="9">
    <source>
        <dbReference type="EMBL" id="QDT52195.1"/>
    </source>
</evidence>
<dbReference type="GO" id="GO:0005886">
    <property type="term" value="C:plasma membrane"/>
    <property type="evidence" value="ECO:0007669"/>
    <property type="project" value="UniProtKB-SubCell"/>
</dbReference>
<dbReference type="PANTHER" id="PTHR33908">
    <property type="entry name" value="MANNOSYLTRANSFERASE YKCB-RELATED"/>
    <property type="match status" value="1"/>
</dbReference>
<keyword evidence="2" id="KW-1003">Cell membrane</keyword>
<sequence>MGTSDDRWGFGLLVVAILSALALCAPALRGQALALDEHVSYYCSGAPTVSELWNRCEEVAVLPPLSHLLERLALAMGGHSETVFRVPSLAAYVLAVPAGFWLGRIVAGPLCGGLAALIVAWHPGMLDEVRFARCYGLVLLLASLSMACLLRWRSAPAERRWLAAWTVSAIALCWTHYLTAPLVAAQSVVLVFSAWHVRRSRRNARPSTALVAVIVVGMACVPLLPALLRLREWSGLIEFQRIPPTVLEAFGAPWTLFALLLVLLSCAWAHFHRRRRDGQQGLEGGGTIWMPLFLWLVPLTMIATMALLGSPMLASPRYRVMIVPASALAVGLAATRVAIPPVAACLVAGLLGFTAWSMSFSPGTAARLANPIEEEWKQVGVELASEMGDPGVLVFTQSGLAEGILLPMLADYPRLKSYVACRLGPFYTQSDRALPIPILWDVGGPLSRQYLSLLKAPEIRQVRIVGANDTDLNAQSIEVFASFLRSAGFRSTVGESRPGITLLRFERRGIEDGVVEFLNP</sequence>
<feature type="transmembrane region" description="Helical" evidence="8">
    <location>
        <begin position="134"/>
        <end position="152"/>
    </location>
</feature>
<name>A0A517S7U9_9PLAN</name>